<evidence type="ECO:0000313" key="1">
    <source>
        <dbReference type="EnsemblPlants" id="OPUNC06G10820.1"/>
    </source>
</evidence>
<keyword evidence="2" id="KW-1185">Reference proteome</keyword>
<accession>A0A0E0LAK0</accession>
<name>A0A0E0LAK0_ORYPU</name>
<dbReference type="AlphaFoldDB" id="A0A0E0LAK0"/>
<reference evidence="1" key="2">
    <citation type="submission" date="2018-05" db="EMBL/GenBank/DDBJ databases">
        <title>OpunRS2 (Oryza punctata Reference Sequence Version 2).</title>
        <authorList>
            <person name="Zhang J."/>
            <person name="Kudrna D."/>
            <person name="Lee S."/>
            <person name="Talag J."/>
            <person name="Welchert J."/>
            <person name="Wing R.A."/>
        </authorList>
    </citation>
    <scope>NUCLEOTIDE SEQUENCE [LARGE SCALE GENOMIC DNA]</scope>
</reference>
<dbReference type="Gramene" id="OPUNC06G10820.1">
    <property type="protein sequence ID" value="OPUNC06G10820.1"/>
    <property type="gene ID" value="OPUNC06G10820"/>
</dbReference>
<sequence length="109" mass="12605">MSRLMWVQEIPSWVGNSINLVKINLVFCGLKEVDALAQLPNLVRLRLWLNAYVANKLAFHGHSFPKLRILVISSLEELREVTFEQNTLPQIETTLERDRLSLTGLKRHL</sequence>
<dbReference type="InterPro" id="IPR032675">
    <property type="entry name" value="LRR_dom_sf"/>
</dbReference>
<dbReference type="Proteomes" id="UP000026962">
    <property type="component" value="Chromosome 6"/>
</dbReference>
<dbReference type="STRING" id="4537.A0A0E0LAK0"/>
<reference evidence="1" key="1">
    <citation type="submission" date="2015-04" db="UniProtKB">
        <authorList>
            <consortium name="EnsemblPlants"/>
        </authorList>
    </citation>
    <scope>IDENTIFICATION</scope>
</reference>
<dbReference type="Gene3D" id="3.80.10.10">
    <property type="entry name" value="Ribonuclease Inhibitor"/>
    <property type="match status" value="1"/>
</dbReference>
<proteinExistence type="predicted"/>
<organism evidence="1">
    <name type="scientific">Oryza punctata</name>
    <name type="common">Red rice</name>
    <dbReference type="NCBI Taxonomy" id="4537"/>
    <lineage>
        <taxon>Eukaryota</taxon>
        <taxon>Viridiplantae</taxon>
        <taxon>Streptophyta</taxon>
        <taxon>Embryophyta</taxon>
        <taxon>Tracheophyta</taxon>
        <taxon>Spermatophyta</taxon>
        <taxon>Magnoliopsida</taxon>
        <taxon>Liliopsida</taxon>
        <taxon>Poales</taxon>
        <taxon>Poaceae</taxon>
        <taxon>BOP clade</taxon>
        <taxon>Oryzoideae</taxon>
        <taxon>Oryzeae</taxon>
        <taxon>Oryzinae</taxon>
        <taxon>Oryza</taxon>
    </lineage>
</organism>
<dbReference type="HOGENOM" id="CLU_2188239_0_0_1"/>
<protein>
    <submittedName>
        <fullName evidence="1">Uncharacterized protein</fullName>
    </submittedName>
</protein>
<evidence type="ECO:0000313" key="2">
    <source>
        <dbReference type="Proteomes" id="UP000026962"/>
    </source>
</evidence>
<dbReference type="EnsemblPlants" id="OPUNC06G10820.1">
    <property type="protein sequence ID" value="OPUNC06G10820.1"/>
    <property type="gene ID" value="OPUNC06G10820"/>
</dbReference>
<dbReference type="SUPFAM" id="SSF52058">
    <property type="entry name" value="L domain-like"/>
    <property type="match status" value="1"/>
</dbReference>